<proteinExistence type="predicted"/>
<feature type="transmembrane region" description="Helical" evidence="6">
    <location>
        <begin position="471"/>
        <end position="492"/>
    </location>
</feature>
<protein>
    <submittedName>
        <fullName evidence="12">Isopeptide-forming domain-containing fimbrial protein</fullName>
    </submittedName>
</protein>
<feature type="domain" description="Sgo0707-like N2" evidence="11">
    <location>
        <begin position="194"/>
        <end position="307"/>
    </location>
</feature>
<reference evidence="12 13" key="1">
    <citation type="submission" date="2019-01" db="EMBL/GenBank/DDBJ databases">
        <title>Draft genome sequences of the type strains of six Macrococcus species.</title>
        <authorList>
            <person name="Mazhar S."/>
            <person name="Altermann E."/>
            <person name="Hill C."/>
            <person name="Mcauliffe O."/>
        </authorList>
    </citation>
    <scope>NUCLEOTIDE SEQUENCE [LARGE SCALE GENOMIC DNA]</scope>
    <source>
        <strain evidence="12 13">CCM4815</strain>
    </source>
</reference>
<dbReference type="InterPro" id="IPR046473">
    <property type="entry name" value="Sgo0707-like_N2"/>
</dbReference>
<keyword evidence="6" id="KW-1133">Transmembrane helix</keyword>
<dbReference type="InterPro" id="IPR032364">
    <property type="entry name" value="GramPos_pilinD1_N"/>
</dbReference>
<dbReference type="NCBIfam" id="TIGR04226">
    <property type="entry name" value="RrgB_K2N_iso_D2"/>
    <property type="match status" value="1"/>
</dbReference>
<name>A0A4R6BVU2_9STAP</name>
<dbReference type="InterPro" id="IPR041033">
    <property type="entry name" value="SpaA_PFL_dom_1"/>
</dbReference>
<dbReference type="Gene3D" id="2.60.40.10">
    <property type="entry name" value="Immunoglobulins"/>
    <property type="match status" value="2"/>
</dbReference>
<keyword evidence="6" id="KW-0812">Transmembrane</keyword>
<keyword evidence="5" id="KW-0572">Peptidoglycan-anchor</keyword>
<evidence type="ECO:0000259" key="9">
    <source>
        <dbReference type="Pfam" id="PF16555"/>
    </source>
</evidence>
<dbReference type="Pfam" id="PF00746">
    <property type="entry name" value="Gram_pos_anchor"/>
    <property type="match status" value="1"/>
</dbReference>
<keyword evidence="4 7" id="KW-0732">Signal</keyword>
<evidence type="ECO:0000256" key="2">
    <source>
        <dbReference type="ARBA" id="ARBA00022512"/>
    </source>
</evidence>
<evidence type="ECO:0000313" key="13">
    <source>
        <dbReference type="Proteomes" id="UP000294802"/>
    </source>
</evidence>
<gene>
    <name evidence="12" type="ORF">ERX29_04275</name>
</gene>
<evidence type="ECO:0000313" key="12">
    <source>
        <dbReference type="EMBL" id="TDM12285.1"/>
    </source>
</evidence>
<dbReference type="OrthoDB" id="2056845at2"/>
<feature type="domain" description="Gram-positive pilin subunit D1 N-terminal" evidence="9">
    <location>
        <begin position="34"/>
        <end position="170"/>
    </location>
</feature>
<feature type="chain" id="PRO_5020688727" evidence="7">
    <location>
        <begin position="30"/>
        <end position="497"/>
    </location>
</feature>
<evidence type="ECO:0000256" key="1">
    <source>
        <dbReference type="ARBA" id="ARBA00004168"/>
    </source>
</evidence>
<keyword evidence="3" id="KW-0964">Secreted</keyword>
<dbReference type="AlphaFoldDB" id="A0A4R6BVU2"/>
<keyword evidence="13" id="KW-1185">Reference proteome</keyword>
<dbReference type="InterPro" id="IPR048052">
    <property type="entry name" value="FM1-like"/>
</dbReference>
<dbReference type="InterPro" id="IPR019931">
    <property type="entry name" value="LPXTG_anchor"/>
</dbReference>
<feature type="signal peptide" evidence="7">
    <location>
        <begin position="1"/>
        <end position="29"/>
    </location>
</feature>
<comment type="caution">
    <text evidence="12">The sequence shown here is derived from an EMBL/GenBank/DDBJ whole genome shotgun (WGS) entry which is preliminary data.</text>
</comment>
<feature type="domain" description="SpaA-like prealbumin fold" evidence="10">
    <location>
        <begin position="340"/>
        <end position="440"/>
    </location>
</feature>
<dbReference type="Pfam" id="PF17802">
    <property type="entry name" value="SpaA"/>
    <property type="match status" value="1"/>
</dbReference>
<dbReference type="Pfam" id="PF20623">
    <property type="entry name" value="Sgo0707_N2"/>
    <property type="match status" value="1"/>
</dbReference>
<evidence type="ECO:0000259" key="10">
    <source>
        <dbReference type="Pfam" id="PF17802"/>
    </source>
</evidence>
<keyword evidence="2" id="KW-0134">Cell wall</keyword>
<dbReference type="EMBL" id="SCWB01000005">
    <property type="protein sequence ID" value="TDM12285.1"/>
    <property type="molecule type" value="Genomic_DNA"/>
</dbReference>
<evidence type="ECO:0000256" key="5">
    <source>
        <dbReference type="ARBA" id="ARBA00023088"/>
    </source>
</evidence>
<evidence type="ECO:0000259" key="11">
    <source>
        <dbReference type="Pfam" id="PF20623"/>
    </source>
</evidence>
<evidence type="ECO:0000256" key="6">
    <source>
        <dbReference type="SAM" id="Phobius"/>
    </source>
</evidence>
<evidence type="ECO:0000256" key="3">
    <source>
        <dbReference type="ARBA" id="ARBA00022525"/>
    </source>
</evidence>
<evidence type="ECO:0000256" key="4">
    <source>
        <dbReference type="ARBA" id="ARBA00022729"/>
    </source>
</evidence>
<organism evidence="12 13">
    <name type="scientific">Macrococcus lamae</name>
    <dbReference type="NCBI Taxonomy" id="198484"/>
    <lineage>
        <taxon>Bacteria</taxon>
        <taxon>Bacillati</taxon>
        <taxon>Bacillota</taxon>
        <taxon>Bacilli</taxon>
        <taxon>Bacillales</taxon>
        <taxon>Staphylococcaceae</taxon>
        <taxon>Macrococcus</taxon>
    </lineage>
</organism>
<keyword evidence="6" id="KW-0472">Membrane</keyword>
<dbReference type="RefSeq" id="WP_133443455.1">
    <property type="nucleotide sequence ID" value="NZ_SCWB01000005.1"/>
</dbReference>
<dbReference type="NCBIfam" id="TIGR01167">
    <property type="entry name" value="LPXTG_anchor"/>
    <property type="match status" value="1"/>
</dbReference>
<dbReference type="InterPro" id="IPR026466">
    <property type="entry name" value="Fim_isopep_form_D2_dom"/>
</dbReference>
<feature type="domain" description="Gram-positive cocci surface proteins LPxTG" evidence="8">
    <location>
        <begin position="461"/>
        <end position="495"/>
    </location>
</feature>
<sequence>MSNLVKRFSFIFILALLVNLLAPLTNAFAAGPATNLTIHKVTGSTETTATYDQLVNGTAPEGSQPISNISFTYWNVTKDQLETMKAAPGSYDTLAEVEALVGSKTGTTAKTAADGTTTVPSLAEGFYWFIEDETTAVKTANAVPFGLELPLTNEAGTGFITDLHVFPKNTLQDLPTIDKDVKTDGTKSASFNVGDEFNWIIQPSVPKGIDEYAKFTVSDTIASQLTFAGTDKVTVEVNGTALTAGTDYTVTYVDGKVVVDFTDAGRKALAAAGDAAKLNIFIPTVINDTAVMGLPITNNATINFDNGHGVTTEPGGTNPPVDVPEVPTTDVPKVYTGGKKFVKTDGSGENLQGAVFVIKNAEGKYLVQGSDLKVTWVDSKDDATKFTSAADGSFEVKGLSYGADGSDNAGSTDYQIEEVTAPAGYSLPTNPVTSFTVNSTSYYADPTAATLTDAAPQEVINKKTTLPMTGGMGTIIFTVIGLALMVAALVFFRRRQA</sequence>
<evidence type="ECO:0000256" key="7">
    <source>
        <dbReference type="SAM" id="SignalP"/>
    </source>
</evidence>
<dbReference type="InterPro" id="IPR013783">
    <property type="entry name" value="Ig-like_fold"/>
</dbReference>
<accession>A0A4R6BVU2</accession>
<dbReference type="Gene3D" id="2.60.40.740">
    <property type="match status" value="1"/>
</dbReference>
<evidence type="ECO:0000259" key="8">
    <source>
        <dbReference type="Pfam" id="PF00746"/>
    </source>
</evidence>
<comment type="subcellular location">
    <subcellularLocation>
        <location evidence="1">Secreted</location>
        <location evidence="1">Cell wall</location>
        <topology evidence="1">Peptidoglycan-anchor</topology>
    </subcellularLocation>
</comment>
<dbReference type="Proteomes" id="UP000294802">
    <property type="component" value="Unassembled WGS sequence"/>
</dbReference>
<dbReference type="NCBIfam" id="NF033902">
    <property type="entry name" value="iso_D2_wall_anc"/>
    <property type="match status" value="1"/>
</dbReference>
<dbReference type="Pfam" id="PF16555">
    <property type="entry name" value="GramPos_pilinD1"/>
    <property type="match status" value="1"/>
</dbReference>